<dbReference type="Proteomes" id="UP000004184">
    <property type="component" value="Unassembled WGS sequence"/>
</dbReference>
<organism evidence="1 2">
    <name type="scientific">Streptomyces viridochromogenes (strain DSM 40736 / JCM 4977 / BCRC 1201 / Tue 494)</name>
    <dbReference type="NCBI Taxonomy" id="591159"/>
    <lineage>
        <taxon>Bacteria</taxon>
        <taxon>Bacillati</taxon>
        <taxon>Actinomycetota</taxon>
        <taxon>Actinomycetes</taxon>
        <taxon>Kitasatosporales</taxon>
        <taxon>Streptomycetaceae</taxon>
        <taxon>Streptomyces</taxon>
    </lineage>
</organism>
<gene>
    <name evidence="1" type="ORF">SSQG_01795</name>
</gene>
<keyword evidence="2" id="KW-1185">Reference proteome</keyword>
<evidence type="ECO:0000313" key="1">
    <source>
        <dbReference type="EMBL" id="EFL31277.1"/>
    </source>
</evidence>
<accession>D9X0L3</accession>
<evidence type="ECO:0000313" key="2">
    <source>
        <dbReference type="Proteomes" id="UP000004184"/>
    </source>
</evidence>
<dbReference type="STRING" id="591159.SSQG_01795"/>
<reference evidence="2" key="1">
    <citation type="submission" date="2009-02" db="EMBL/GenBank/DDBJ databases">
        <title>Annotation of Streptomyces viridochromogenes strain DSM 40736.</title>
        <authorList>
            <consortium name="The Broad Institute Genome Sequencing Platform"/>
            <consortium name="Broad Institute Microbial Sequencing Center"/>
            <person name="Fischbach M."/>
            <person name="Godfrey P."/>
            <person name="Ward D."/>
            <person name="Young S."/>
            <person name="Zeng Q."/>
            <person name="Koehrsen M."/>
            <person name="Alvarado L."/>
            <person name="Berlin A.M."/>
            <person name="Bochicchio J."/>
            <person name="Borenstein D."/>
            <person name="Chapman S.B."/>
            <person name="Chen Z."/>
            <person name="Engels R."/>
            <person name="Freedman E."/>
            <person name="Gellesch M."/>
            <person name="Goldberg J."/>
            <person name="Griggs A."/>
            <person name="Gujja S."/>
            <person name="Heilman E.R."/>
            <person name="Heiman D.I."/>
            <person name="Hepburn T.A."/>
            <person name="Howarth C."/>
            <person name="Jen D."/>
            <person name="Larson L."/>
            <person name="Lewis B."/>
            <person name="Mehta T."/>
            <person name="Park D."/>
            <person name="Pearson M."/>
            <person name="Richards J."/>
            <person name="Roberts A."/>
            <person name="Saif S."/>
            <person name="Shea T.D."/>
            <person name="Shenoy N."/>
            <person name="Sisk P."/>
            <person name="Stolte C."/>
            <person name="Sykes S.N."/>
            <person name="Thomson T."/>
            <person name="Walk T."/>
            <person name="White J."/>
            <person name="Yandava C."/>
            <person name="Straight P."/>
            <person name="Clardy J."/>
            <person name="Hung D."/>
            <person name="Kolter R."/>
            <person name="Mekalanos J."/>
            <person name="Walker S."/>
            <person name="Walsh C.T."/>
            <person name="Wieland-Brown L.C."/>
            <person name="Haas B."/>
            <person name="Nusbaum C."/>
            <person name="Birren B."/>
        </authorList>
    </citation>
    <scope>NUCLEOTIDE SEQUENCE [LARGE SCALE GENOMIC DNA]</scope>
    <source>
        <strain evidence="2">DSM 40736 / JCM 4977 / BCRC 1201 / Tue 494</strain>
    </source>
</reference>
<dbReference type="EMBL" id="GG657757">
    <property type="protein sequence ID" value="EFL31277.1"/>
    <property type="molecule type" value="Genomic_DNA"/>
</dbReference>
<dbReference type="HOGENOM" id="CLU_2119846_0_0_11"/>
<sequence>MADHRVQRGGGEGMRTLQVALAGLLLGVLSLPAQAETRDLGRDTLPANDGWAAHGSGTTGGAAAEAAHVHTVTDRAGLVRALDGGWTPALHGRIDSAAAGDRAVARGAGAGRIR</sequence>
<dbReference type="AlphaFoldDB" id="D9X0L3"/>
<protein>
    <submittedName>
        <fullName evidence="1">Predicted protein</fullName>
    </submittedName>
</protein>
<dbReference type="eggNOG" id="COG3866">
    <property type="taxonomic scope" value="Bacteria"/>
</dbReference>
<proteinExistence type="predicted"/>
<dbReference type="InterPro" id="IPR012334">
    <property type="entry name" value="Pectin_lyas_fold"/>
</dbReference>
<dbReference type="Gene3D" id="2.160.20.10">
    <property type="entry name" value="Single-stranded right-handed beta-helix, Pectin lyase-like"/>
    <property type="match status" value="1"/>
</dbReference>
<name>D9X0L3_STRVT</name>